<keyword evidence="9" id="KW-0067">ATP-binding</keyword>
<gene>
    <name evidence="13" type="ORF">COU32_03825</name>
</gene>
<dbReference type="Gene3D" id="3.90.870.10">
    <property type="entry name" value="DHBP synthase"/>
    <property type="match status" value="1"/>
</dbReference>
<dbReference type="GO" id="GO:0005524">
    <property type="term" value="F:ATP binding"/>
    <property type="evidence" value="ECO:0007669"/>
    <property type="project" value="UniProtKB-KW"/>
</dbReference>
<reference evidence="14" key="1">
    <citation type="submission" date="2017-09" db="EMBL/GenBank/DDBJ databases">
        <title>Depth-based differentiation of microbial function through sediment-hosted aquifers and enrichment of novel symbionts in the deep terrestrial subsurface.</title>
        <authorList>
            <person name="Probst A.J."/>
            <person name="Ladd B."/>
            <person name="Jarett J.K."/>
            <person name="Geller-Mcgrath D.E."/>
            <person name="Sieber C.M.K."/>
            <person name="Emerson J.B."/>
            <person name="Anantharaman K."/>
            <person name="Thomas B.C."/>
            <person name="Malmstrom R."/>
            <person name="Stieglmeier M."/>
            <person name="Klingl A."/>
            <person name="Woyke T."/>
            <person name="Ryan C.M."/>
            <person name="Banfield J.F."/>
        </authorList>
    </citation>
    <scope>NUCLEOTIDE SEQUENCE [LARGE SCALE GENOMIC DNA]</scope>
</reference>
<proteinExistence type="inferred from homology"/>
<sequence>MDVIQTQHTDVHTLGRALQNGNTIVYPTETCYGLGCDATNQEAVDRIFDIKKRQKNKPVLVVAHDLSVMLEHVFDSPALFDIAEKYWPGPVTVVTKARPDSTLAKGVLAEDGTVAFRITEHPLAGALAKALGGPLVSTSANIAAHESPYDIKDVLAMFENEDEQPDIVIDAGKLPYKLPSTIVKIRENGTIEILREGATILFN</sequence>
<dbReference type="NCBIfam" id="TIGR00057">
    <property type="entry name" value="L-threonylcarbamoyladenylate synthase"/>
    <property type="match status" value="1"/>
</dbReference>
<keyword evidence="5" id="KW-0808">Transferase</keyword>
<evidence type="ECO:0000256" key="11">
    <source>
        <dbReference type="ARBA" id="ARBA00048366"/>
    </source>
</evidence>
<dbReference type="InterPro" id="IPR006070">
    <property type="entry name" value="Sua5-like_dom"/>
</dbReference>
<protein>
    <recommendedName>
        <fullName evidence="10">L-threonylcarbamoyladenylate synthase</fullName>
        <ecNumber evidence="3">2.7.7.87</ecNumber>
    </recommendedName>
    <alternativeName>
        <fullName evidence="10">L-threonylcarbamoyladenylate synthase</fullName>
    </alternativeName>
</protein>
<dbReference type="SUPFAM" id="SSF55821">
    <property type="entry name" value="YrdC/RibB"/>
    <property type="match status" value="1"/>
</dbReference>
<comment type="catalytic activity">
    <reaction evidence="11">
        <text>L-threonine + hydrogencarbonate + ATP = L-threonylcarbamoyladenylate + diphosphate + H2O</text>
        <dbReference type="Rhea" id="RHEA:36407"/>
        <dbReference type="ChEBI" id="CHEBI:15377"/>
        <dbReference type="ChEBI" id="CHEBI:17544"/>
        <dbReference type="ChEBI" id="CHEBI:30616"/>
        <dbReference type="ChEBI" id="CHEBI:33019"/>
        <dbReference type="ChEBI" id="CHEBI:57926"/>
        <dbReference type="ChEBI" id="CHEBI:73682"/>
        <dbReference type="EC" id="2.7.7.87"/>
    </reaction>
</comment>
<comment type="similarity">
    <text evidence="2">Belongs to the SUA5 family.</text>
</comment>
<dbReference type="GO" id="GO:0000049">
    <property type="term" value="F:tRNA binding"/>
    <property type="evidence" value="ECO:0007669"/>
    <property type="project" value="TreeGrafter"/>
</dbReference>
<dbReference type="PROSITE" id="PS51163">
    <property type="entry name" value="YRDC"/>
    <property type="match status" value="1"/>
</dbReference>
<evidence type="ECO:0000256" key="2">
    <source>
        <dbReference type="ARBA" id="ARBA00007663"/>
    </source>
</evidence>
<keyword evidence="4" id="KW-0963">Cytoplasm</keyword>
<dbReference type="PANTHER" id="PTHR17490">
    <property type="entry name" value="SUA5"/>
    <property type="match status" value="1"/>
</dbReference>
<comment type="subcellular location">
    <subcellularLocation>
        <location evidence="1">Cytoplasm</location>
    </subcellularLocation>
</comment>
<dbReference type="Pfam" id="PF01300">
    <property type="entry name" value="Sua5_yciO_yrdC"/>
    <property type="match status" value="1"/>
</dbReference>
<dbReference type="GO" id="GO:0003725">
    <property type="term" value="F:double-stranded RNA binding"/>
    <property type="evidence" value="ECO:0007669"/>
    <property type="project" value="InterPro"/>
</dbReference>
<dbReference type="Proteomes" id="UP000231530">
    <property type="component" value="Unassembled WGS sequence"/>
</dbReference>
<dbReference type="EMBL" id="PFBY01000041">
    <property type="protein sequence ID" value="PIR76115.1"/>
    <property type="molecule type" value="Genomic_DNA"/>
</dbReference>
<organism evidence="13 14">
    <name type="scientific">Candidatus Magasanikbacteria bacterium CG10_big_fil_rev_8_21_14_0_10_42_10</name>
    <dbReference type="NCBI Taxonomy" id="1974649"/>
    <lineage>
        <taxon>Bacteria</taxon>
        <taxon>Candidatus Magasanikiibacteriota</taxon>
    </lineage>
</organism>
<dbReference type="InterPro" id="IPR017945">
    <property type="entry name" value="DHBP_synth_RibB-like_a/b_dom"/>
</dbReference>
<evidence type="ECO:0000256" key="5">
    <source>
        <dbReference type="ARBA" id="ARBA00022679"/>
    </source>
</evidence>
<dbReference type="PANTHER" id="PTHR17490:SF16">
    <property type="entry name" value="THREONYLCARBAMOYL-AMP SYNTHASE"/>
    <property type="match status" value="1"/>
</dbReference>
<keyword evidence="6" id="KW-0819">tRNA processing</keyword>
<dbReference type="InterPro" id="IPR050156">
    <property type="entry name" value="TC-AMP_synthase_SUA5"/>
</dbReference>
<dbReference type="EC" id="2.7.7.87" evidence="3"/>
<evidence type="ECO:0000256" key="10">
    <source>
        <dbReference type="ARBA" id="ARBA00029774"/>
    </source>
</evidence>
<dbReference type="GO" id="GO:0005737">
    <property type="term" value="C:cytoplasm"/>
    <property type="evidence" value="ECO:0007669"/>
    <property type="project" value="UniProtKB-SubCell"/>
</dbReference>
<evidence type="ECO:0000256" key="9">
    <source>
        <dbReference type="ARBA" id="ARBA00022840"/>
    </source>
</evidence>
<evidence type="ECO:0000256" key="3">
    <source>
        <dbReference type="ARBA" id="ARBA00012584"/>
    </source>
</evidence>
<dbReference type="AlphaFoldDB" id="A0A2H0TVE9"/>
<accession>A0A2H0TVE9</accession>
<evidence type="ECO:0000313" key="13">
    <source>
        <dbReference type="EMBL" id="PIR76115.1"/>
    </source>
</evidence>
<keyword evidence="7" id="KW-0548">Nucleotidyltransferase</keyword>
<evidence type="ECO:0000256" key="6">
    <source>
        <dbReference type="ARBA" id="ARBA00022694"/>
    </source>
</evidence>
<evidence type="ECO:0000259" key="12">
    <source>
        <dbReference type="PROSITE" id="PS51163"/>
    </source>
</evidence>
<feature type="domain" description="YrdC-like" evidence="12">
    <location>
        <begin position="8"/>
        <end position="199"/>
    </location>
</feature>
<dbReference type="GO" id="GO:0061710">
    <property type="term" value="F:L-threonylcarbamoyladenylate synthase"/>
    <property type="evidence" value="ECO:0007669"/>
    <property type="project" value="UniProtKB-EC"/>
</dbReference>
<evidence type="ECO:0000256" key="8">
    <source>
        <dbReference type="ARBA" id="ARBA00022741"/>
    </source>
</evidence>
<dbReference type="GO" id="GO:0008033">
    <property type="term" value="P:tRNA processing"/>
    <property type="evidence" value="ECO:0007669"/>
    <property type="project" value="UniProtKB-KW"/>
</dbReference>
<keyword evidence="8" id="KW-0547">Nucleotide-binding</keyword>
<dbReference type="GO" id="GO:0006450">
    <property type="term" value="P:regulation of translational fidelity"/>
    <property type="evidence" value="ECO:0007669"/>
    <property type="project" value="TreeGrafter"/>
</dbReference>
<evidence type="ECO:0000256" key="7">
    <source>
        <dbReference type="ARBA" id="ARBA00022695"/>
    </source>
</evidence>
<name>A0A2H0TVE9_9BACT</name>
<comment type="caution">
    <text evidence="13">The sequence shown here is derived from an EMBL/GenBank/DDBJ whole genome shotgun (WGS) entry which is preliminary data.</text>
</comment>
<evidence type="ECO:0000313" key="14">
    <source>
        <dbReference type="Proteomes" id="UP000231530"/>
    </source>
</evidence>
<evidence type="ECO:0000256" key="1">
    <source>
        <dbReference type="ARBA" id="ARBA00004496"/>
    </source>
</evidence>
<evidence type="ECO:0000256" key="4">
    <source>
        <dbReference type="ARBA" id="ARBA00022490"/>
    </source>
</evidence>